<evidence type="ECO:0000256" key="1">
    <source>
        <dbReference type="SAM" id="MobiDB-lite"/>
    </source>
</evidence>
<feature type="region of interest" description="Disordered" evidence="1">
    <location>
        <begin position="134"/>
        <end position="170"/>
    </location>
</feature>
<evidence type="ECO:0000313" key="2">
    <source>
        <dbReference type="EMBL" id="KAK3757682.1"/>
    </source>
</evidence>
<dbReference type="AlphaFoldDB" id="A0AAE1D550"/>
<dbReference type="EMBL" id="JAWDGP010005352">
    <property type="protein sequence ID" value="KAK3757682.1"/>
    <property type="molecule type" value="Genomic_DNA"/>
</dbReference>
<organism evidence="2 3">
    <name type="scientific">Elysia crispata</name>
    <name type="common">lettuce slug</name>
    <dbReference type="NCBI Taxonomy" id="231223"/>
    <lineage>
        <taxon>Eukaryota</taxon>
        <taxon>Metazoa</taxon>
        <taxon>Spiralia</taxon>
        <taxon>Lophotrochozoa</taxon>
        <taxon>Mollusca</taxon>
        <taxon>Gastropoda</taxon>
        <taxon>Heterobranchia</taxon>
        <taxon>Euthyneura</taxon>
        <taxon>Panpulmonata</taxon>
        <taxon>Sacoglossa</taxon>
        <taxon>Placobranchoidea</taxon>
        <taxon>Plakobranchidae</taxon>
        <taxon>Elysia</taxon>
    </lineage>
</organism>
<protein>
    <submittedName>
        <fullName evidence="2">Uncharacterized protein</fullName>
    </submittedName>
</protein>
<sequence length="170" mass="20254">MTGSEPSKDLQQLQKKVFSEDRGIRFWRRCAAEPHCIRLLPENQPRTRNEAILRRVVNPGDLRSYFDHKGRFMYPTRPVAMEMDAIRERRREGLQMVRRHTEILKSIVMKQQSRPKTPDIDFAVMRERLMKARREHAQQVLQRQQLPPTSPSRNTENARDSCRSNKNYKL</sequence>
<evidence type="ECO:0000313" key="3">
    <source>
        <dbReference type="Proteomes" id="UP001283361"/>
    </source>
</evidence>
<gene>
    <name evidence="2" type="ORF">RRG08_000191</name>
</gene>
<name>A0AAE1D550_9GAST</name>
<accession>A0AAE1D550</accession>
<comment type="caution">
    <text evidence="2">The sequence shown here is derived from an EMBL/GenBank/DDBJ whole genome shotgun (WGS) entry which is preliminary data.</text>
</comment>
<feature type="compositionally biased region" description="Polar residues" evidence="1">
    <location>
        <begin position="139"/>
        <end position="155"/>
    </location>
</feature>
<dbReference type="Proteomes" id="UP001283361">
    <property type="component" value="Unassembled WGS sequence"/>
</dbReference>
<proteinExistence type="predicted"/>
<keyword evidence="3" id="KW-1185">Reference proteome</keyword>
<reference evidence="2" key="1">
    <citation type="journal article" date="2023" name="G3 (Bethesda)">
        <title>A reference genome for the long-term kleptoplast-retaining sea slug Elysia crispata morphotype clarki.</title>
        <authorList>
            <person name="Eastman K.E."/>
            <person name="Pendleton A.L."/>
            <person name="Shaikh M.A."/>
            <person name="Suttiyut T."/>
            <person name="Ogas R."/>
            <person name="Tomko P."/>
            <person name="Gavelis G."/>
            <person name="Widhalm J.R."/>
            <person name="Wisecaver J.H."/>
        </authorList>
    </citation>
    <scope>NUCLEOTIDE SEQUENCE</scope>
    <source>
        <strain evidence="2">ECLA1</strain>
    </source>
</reference>